<proteinExistence type="predicted"/>
<accession>R6IEE1</accession>
<dbReference type="HOGENOM" id="CLU_310739_0_0_9"/>
<dbReference type="SMART" id="SM00869">
    <property type="entry name" value="Autotransporter"/>
    <property type="match status" value="1"/>
</dbReference>
<dbReference type="Pfam" id="PF03212">
    <property type="entry name" value="Pertactin"/>
    <property type="match status" value="1"/>
</dbReference>
<dbReference type="InterPro" id="IPR005546">
    <property type="entry name" value="Autotransporte_beta"/>
</dbReference>
<dbReference type="PROSITE" id="PS51208">
    <property type="entry name" value="AUTOTRANSPORTER"/>
    <property type="match status" value="1"/>
</dbReference>
<name>R6IEE1_9FIRM</name>
<keyword evidence="1 2" id="KW-0732">Signal</keyword>
<dbReference type="EMBL" id="CBDS010000005">
    <property type="protein sequence ID" value="CDB44944.1"/>
    <property type="molecule type" value="Genomic_DNA"/>
</dbReference>
<dbReference type="InterPro" id="IPR011050">
    <property type="entry name" value="Pectin_lyase_fold/virulence"/>
</dbReference>
<dbReference type="Pfam" id="PF03797">
    <property type="entry name" value="Autotransporter"/>
    <property type="match status" value="1"/>
</dbReference>
<comment type="caution">
    <text evidence="4">The sequence shown here is derived from an EMBL/GenBank/DDBJ whole genome shotgun (WGS) entry which is preliminary data.</text>
</comment>
<feature type="domain" description="Autotransporter" evidence="3">
    <location>
        <begin position="837"/>
        <end position="1104"/>
    </location>
</feature>
<protein>
    <submittedName>
        <fullName evidence="4">Autotransporter</fullName>
    </submittedName>
</protein>
<dbReference type="InterPro" id="IPR036709">
    <property type="entry name" value="Autotransporte_beta_dom_sf"/>
</dbReference>
<dbReference type="STRING" id="1262914.BN533_02164"/>
<dbReference type="SUPFAM" id="SSF51126">
    <property type="entry name" value="Pectin lyase-like"/>
    <property type="match status" value="1"/>
</dbReference>
<dbReference type="AlphaFoldDB" id="R6IEE1"/>
<dbReference type="eggNOG" id="COG3468">
    <property type="taxonomic scope" value="Bacteria"/>
</dbReference>
<dbReference type="InterPro" id="IPR051551">
    <property type="entry name" value="Autotransporter_adhesion"/>
</dbReference>
<dbReference type="PANTHER" id="PTHR35037:SF3">
    <property type="entry name" value="C-TERMINAL REGION OF AIDA-LIKE PROTEIN"/>
    <property type="match status" value="1"/>
</dbReference>
<dbReference type="InterPro" id="IPR004899">
    <property type="entry name" value="Pertactin_central"/>
</dbReference>
<dbReference type="GO" id="GO:0019867">
    <property type="term" value="C:outer membrane"/>
    <property type="evidence" value="ECO:0007669"/>
    <property type="project" value="InterPro"/>
</dbReference>
<feature type="chain" id="PRO_5038892478" evidence="2">
    <location>
        <begin position="30"/>
        <end position="1104"/>
    </location>
</feature>
<dbReference type="PRINTS" id="PR01484">
    <property type="entry name" value="PRTACTNFAMLY"/>
</dbReference>
<dbReference type="PANTHER" id="PTHR35037">
    <property type="entry name" value="C-TERMINAL REGION OF AIDA-LIKE PROTEIN"/>
    <property type="match status" value="1"/>
</dbReference>
<organism evidence="4">
    <name type="scientific">Phascolarctobacterium faecium</name>
    <dbReference type="NCBI Taxonomy" id="33025"/>
    <lineage>
        <taxon>Bacteria</taxon>
        <taxon>Bacillati</taxon>
        <taxon>Bacillota</taxon>
        <taxon>Negativicutes</taxon>
        <taxon>Acidaminococcales</taxon>
        <taxon>Acidaminococcaceae</taxon>
        <taxon>Phascolarctobacterium</taxon>
    </lineage>
</organism>
<dbReference type="NCBIfam" id="TIGR01414">
    <property type="entry name" value="autotrans_barl"/>
    <property type="match status" value="1"/>
</dbReference>
<dbReference type="RefSeq" id="WP_021719063.1">
    <property type="nucleotide sequence ID" value="NZ_CAUERG010000003.1"/>
</dbReference>
<dbReference type="Gene3D" id="2.160.20.20">
    <property type="match status" value="1"/>
</dbReference>
<evidence type="ECO:0000313" key="4">
    <source>
        <dbReference type="EMBL" id="CDB44944.1"/>
    </source>
</evidence>
<dbReference type="Gene3D" id="2.40.128.130">
    <property type="entry name" value="Autotransporter beta-domain"/>
    <property type="match status" value="1"/>
</dbReference>
<dbReference type="InterPro" id="IPR003991">
    <property type="entry name" value="Pertactin_virulence_factor"/>
</dbReference>
<gene>
    <name evidence="4" type="ORF">BN533_02164</name>
</gene>
<feature type="signal peptide" evidence="2">
    <location>
        <begin position="1"/>
        <end position="29"/>
    </location>
</feature>
<dbReference type="InterPro" id="IPR006315">
    <property type="entry name" value="OM_autotransptr_brl_dom"/>
</dbReference>
<sequence>MKRMKVTGKELALLCGMAALGTLTFPLGAAARTVDSVTATAGSTAEIVYSGETLTVTNGVESIGNNATGIRAVDDTEVAIGKDIYVHGANSQYNNSYGVYGDSGVQVRVGTDIVVESDAGAERVRGIYIDGGYGSISSTPDIQVGGNISASGINTIGIYVSGKNANIKVDGNVTASNRNATGITTGGTSKIYVGGDVISSYDNNGTLSYGISVGAGNDSYVEVAGNIVASGKLTSGVRMGGSGTNKQIKVGKSVVAGGESSKGIDTNGDGVSAYVAGDVTANGKSSLGIIVQNDAQVTVDGNLKASGEGAKGVELRDGSSVTVGKNIEVSGTEAIGINVDRWNVSGSGIEINVGGSFIVSGDDSYGIYTGTTKNTALKMNITDDLVVSSTNSSTQSVGIFSAYMPLEAVIGGKVAVLGTGVYGIYGDAGSDIGVAGNVEVAGAGSLGIQVLGGSKVQAGGIVTGSAAADSIGVDASNSSVTIVGASSIEGAGSTGVLLRKNDAALTMSGLMTVNGANAIGIDIKTSDTNAVLDGPGSVQVSGTDAVGIKLGSGTETTIDSWNLNVADSSAGAGIELGNNSKLELKNVASQAAADGVLLRAAGTATVNVDGSSHLVGDVLHDGTVSGTLALAFAEGSSLTGKVNEQGAGVINLEMDNAVWKLSGDSSLHQLTLNNGAAVHLTHSDGYHTLTAQELQGSGGLFKLDVDVRSLESDKLAITDASSGSHVLDIYQKDAYEPSAGSTEGHGLVLGSVTGTADFTAKDREGSLFYKHYELGSKASETAGYDTDWYLDKIISVDPGDKTTTTVKTIMGAAALNYHTWRTDNDQLLQRLGDLRQSGDGENGVWLRLKGTKISRDGRFSFENKYTTYELGYDKVLRQTDDYTRYGGVAFSYGDGSSSYAGGSGSNHNKAIGLYGTQINKKGHYLDLVLKYSDMDNDFSVLDTEGKKISGDYDNKGLAFSAEYGRKNALQRGWYIEPKAQLTLGYLDGGSYFTSNRVKVEQSHIKSVLGRVGFQLGRDIDAKTNIYIKADLLHEFGGGYDVKMTAANGDGLYQSADFDDTWVEYGIGAAIRTGHNNHLYFDVERTAGSDFKKDWQWNIGARWEF</sequence>
<dbReference type="InterPro" id="IPR012332">
    <property type="entry name" value="Autotransporter_pectin_lyase_C"/>
</dbReference>
<evidence type="ECO:0000256" key="2">
    <source>
        <dbReference type="SAM" id="SignalP"/>
    </source>
</evidence>
<dbReference type="SUPFAM" id="SSF103515">
    <property type="entry name" value="Autotransporter"/>
    <property type="match status" value="1"/>
</dbReference>
<evidence type="ECO:0000259" key="3">
    <source>
        <dbReference type="PROSITE" id="PS51208"/>
    </source>
</evidence>
<reference evidence="4" key="1">
    <citation type="submission" date="2012-11" db="EMBL/GenBank/DDBJ databases">
        <title>Dependencies among metagenomic species, viruses, plasmids and units of genetic variation.</title>
        <authorList>
            <person name="Nielsen H.B."/>
            <person name="Almeida M."/>
            <person name="Juncker A.S."/>
            <person name="Rasmussen S."/>
            <person name="Li J."/>
            <person name="Sunagawa S."/>
            <person name="Plichta D."/>
            <person name="Gautier L."/>
            <person name="Le Chatelier E."/>
            <person name="Peletier E."/>
            <person name="Bonde I."/>
            <person name="Nielsen T."/>
            <person name="Manichanh C."/>
            <person name="Arumugam M."/>
            <person name="Batto J."/>
            <person name="Santos M.B.Q.D."/>
            <person name="Blom N."/>
            <person name="Borruel N."/>
            <person name="Burgdorf K.S."/>
            <person name="Boumezbeur F."/>
            <person name="Casellas F."/>
            <person name="Dore J."/>
            <person name="Guarner F."/>
            <person name="Hansen T."/>
            <person name="Hildebrand F."/>
            <person name="Kaas R.S."/>
            <person name="Kennedy S."/>
            <person name="Kristiansen K."/>
            <person name="Kultima J.R."/>
            <person name="Leonard P."/>
            <person name="Levenez F."/>
            <person name="Lund O."/>
            <person name="Moumen B."/>
            <person name="Le Paslier D."/>
            <person name="Pons N."/>
            <person name="Pedersen O."/>
            <person name="Prifti E."/>
            <person name="Qin J."/>
            <person name="Raes J."/>
            <person name="Tap J."/>
            <person name="Tims S."/>
            <person name="Ussery D.W."/>
            <person name="Yamada T."/>
            <person name="MetaHit consortium"/>
            <person name="Renault P."/>
            <person name="Sicheritz-Ponten T."/>
            <person name="Bork P."/>
            <person name="Wang J."/>
            <person name="Brunak S."/>
            <person name="Ehrlich S.D."/>
        </authorList>
    </citation>
    <scope>NUCLEOTIDE SEQUENCE [LARGE SCALE GENOMIC DNA]</scope>
</reference>
<evidence type="ECO:0000256" key="1">
    <source>
        <dbReference type="ARBA" id="ARBA00022729"/>
    </source>
</evidence>